<reference evidence="1 2" key="1">
    <citation type="journal article" date="2021" name="Nat. Commun.">
        <title>Genetic determinants of endophytism in the Arabidopsis root mycobiome.</title>
        <authorList>
            <person name="Mesny F."/>
            <person name="Miyauchi S."/>
            <person name="Thiergart T."/>
            <person name="Pickel B."/>
            <person name="Atanasova L."/>
            <person name="Karlsson M."/>
            <person name="Huettel B."/>
            <person name="Barry K.W."/>
            <person name="Haridas S."/>
            <person name="Chen C."/>
            <person name="Bauer D."/>
            <person name="Andreopoulos W."/>
            <person name="Pangilinan J."/>
            <person name="LaButti K."/>
            <person name="Riley R."/>
            <person name="Lipzen A."/>
            <person name="Clum A."/>
            <person name="Drula E."/>
            <person name="Henrissat B."/>
            <person name="Kohler A."/>
            <person name="Grigoriev I.V."/>
            <person name="Martin F.M."/>
            <person name="Hacquard S."/>
        </authorList>
    </citation>
    <scope>NUCLEOTIDE SEQUENCE [LARGE SCALE GENOMIC DNA]</scope>
    <source>
        <strain evidence="1 2">MPI-SDFR-AT-0079</strain>
    </source>
</reference>
<sequence length="864" mass="96089">MSTTNHSGSVSLDFASLSLNSASLNLSSTTYSPARGDQAPDNESPHYDLLSFLAAVQKARIGFLPLAWNSAALVGRGGYAIVNESAVHANLSFAYRRTYRRASNGGGGDSGAADFDAAMTELTILAHRPIQEHDNIITLEGISWEVAPQDSRIAPVFVYERMPHGGLDTFRDSLAFQELTLKDKLALCVDVGQGLLALHRCKIIHGDIKPDNILIGYERTEENGRIMSTKWRFIAKIAAFGSSQVCWTKDMKFRFPQADGWTAPEHHHRGYDAEQGYGMDVYRFCLSCLWLLLNDRARPVDARTASTPYDVIHSIRGADDPCQKAVEVVGSLGYGPEVTERLQKVFRTSLARDPRTRRLGLKRILSLLDPNWGRKGGTQTKGSMPAKIGDAHCRFNVSVSLYPLLHANYLVRKHIFQHLAAKATSSSCKKCRRAAAFQIAFCYYVGFGTKKDQEKAIKIAEDPRVKKSREDLEEELGNTEPLWSFVNLRFINLSRDGFGFMASLAAEYRLNRNYVLEDVIGEYTREASDIGRSFLDMPEVGIVPKLKLAHLLQRAGFSDKAVLVYKEVLVDIRDARATRLPSASKDPPKGVSQENLALKDLADALRAVGRLREAEETAQEALSLNPTGDNEPCLEIKSTLASIHYDSDDLERAAEGFKEVYHQFCALLGERHPNTLTALGNWAVALSETSTETGLDEAERLGRRCLDLTKQVLDDVENKRPHELSIRASAILAMIIIRKGDDSRLEEALGLMRSAVEDSIRASGRLDPDTLAIKARQASIYAYVGQQDEAERAYFEVLEEQRGVHGITHPSTLETLDALLSLLPEERWEGKLRAALRDVDLSACGEELDNPALCRFRQVWLSRH</sequence>
<evidence type="ECO:0000313" key="1">
    <source>
        <dbReference type="EMBL" id="KAH6649388.1"/>
    </source>
</evidence>
<proteinExistence type="predicted"/>
<name>A0ACB7PP45_9PEZI</name>
<comment type="caution">
    <text evidence="1">The sequence shown here is derived from an EMBL/GenBank/DDBJ whole genome shotgun (WGS) entry which is preliminary data.</text>
</comment>
<protein>
    <submittedName>
        <fullName evidence="1">Kinase-like domain-containing protein</fullName>
    </submittedName>
</protein>
<keyword evidence="2" id="KW-1185">Reference proteome</keyword>
<organism evidence="1 2">
    <name type="scientific">Chaetomium tenue</name>
    <dbReference type="NCBI Taxonomy" id="1854479"/>
    <lineage>
        <taxon>Eukaryota</taxon>
        <taxon>Fungi</taxon>
        <taxon>Dikarya</taxon>
        <taxon>Ascomycota</taxon>
        <taxon>Pezizomycotina</taxon>
        <taxon>Sordariomycetes</taxon>
        <taxon>Sordariomycetidae</taxon>
        <taxon>Sordariales</taxon>
        <taxon>Chaetomiaceae</taxon>
        <taxon>Chaetomium</taxon>
    </lineage>
</organism>
<dbReference type="Proteomes" id="UP000724584">
    <property type="component" value="Unassembled WGS sequence"/>
</dbReference>
<dbReference type="EMBL" id="JAGIZQ010000001">
    <property type="protein sequence ID" value="KAH6649388.1"/>
    <property type="molecule type" value="Genomic_DNA"/>
</dbReference>
<gene>
    <name evidence="1" type="ORF">F5144DRAFT_596957</name>
</gene>
<evidence type="ECO:0000313" key="2">
    <source>
        <dbReference type="Proteomes" id="UP000724584"/>
    </source>
</evidence>
<accession>A0ACB7PP45</accession>